<proteinExistence type="inferred from homology"/>
<accession>A0A6A6K9U4</accession>
<evidence type="ECO:0000256" key="5">
    <source>
        <dbReference type="ARBA" id="ARBA00022729"/>
    </source>
</evidence>
<dbReference type="AlphaFoldDB" id="A0A6A6K9U4"/>
<comment type="similarity">
    <text evidence="2">Belongs to the plant self-incompatibility (S1) protein family.</text>
</comment>
<dbReference type="GO" id="GO:0005576">
    <property type="term" value="C:extracellular region"/>
    <property type="evidence" value="ECO:0007669"/>
    <property type="project" value="UniProtKB-SubCell"/>
</dbReference>
<dbReference type="EMBL" id="JAAGAX010000017">
    <property type="protein sequence ID" value="KAF2285582.1"/>
    <property type="molecule type" value="Genomic_DNA"/>
</dbReference>
<evidence type="ECO:0000313" key="8">
    <source>
        <dbReference type="EMBL" id="KAF2285582.1"/>
    </source>
</evidence>
<keyword evidence="4" id="KW-0964">Secreted</keyword>
<name>A0A6A6K9U4_HEVBR</name>
<feature type="region of interest" description="Disordered" evidence="6">
    <location>
        <begin position="112"/>
        <end position="167"/>
    </location>
</feature>
<keyword evidence="5" id="KW-0732">Signal</keyword>
<dbReference type="CDD" id="cd00303">
    <property type="entry name" value="retropepsin_like"/>
    <property type="match status" value="1"/>
</dbReference>
<evidence type="ECO:0000256" key="4">
    <source>
        <dbReference type="ARBA" id="ARBA00022525"/>
    </source>
</evidence>
<dbReference type="Pfam" id="PF05938">
    <property type="entry name" value="Self-incomp_S1"/>
    <property type="match status" value="1"/>
</dbReference>
<dbReference type="Gene3D" id="2.40.70.10">
    <property type="entry name" value="Acid Proteases"/>
    <property type="match status" value="1"/>
</dbReference>
<organism evidence="8 9">
    <name type="scientific">Hevea brasiliensis</name>
    <name type="common">Para rubber tree</name>
    <name type="synonym">Siphonia brasiliensis</name>
    <dbReference type="NCBI Taxonomy" id="3981"/>
    <lineage>
        <taxon>Eukaryota</taxon>
        <taxon>Viridiplantae</taxon>
        <taxon>Streptophyta</taxon>
        <taxon>Embryophyta</taxon>
        <taxon>Tracheophyta</taxon>
        <taxon>Spermatophyta</taxon>
        <taxon>Magnoliopsida</taxon>
        <taxon>eudicotyledons</taxon>
        <taxon>Gunneridae</taxon>
        <taxon>Pentapetalae</taxon>
        <taxon>rosids</taxon>
        <taxon>fabids</taxon>
        <taxon>Malpighiales</taxon>
        <taxon>Euphorbiaceae</taxon>
        <taxon>Crotonoideae</taxon>
        <taxon>Micrandreae</taxon>
        <taxon>Hevea</taxon>
    </lineage>
</organism>
<feature type="domain" description="Retrotransposon gag" evidence="7">
    <location>
        <begin position="11"/>
        <end position="78"/>
    </location>
</feature>
<evidence type="ECO:0000256" key="2">
    <source>
        <dbReference type="ARBA" id="ARBA00005581"/>
    </source>
</evidence>
<evidence type="ECO:0000256" key="1">
    <source>
        <dbReference type="ARBA" id="ARBA00004613"/>
    </source>
</evidence>
<dbReference type="Pfam" id="PF03732">
    <property type="entry name" value="Retrotrans_gag"/>
    <property type="match status" value="1"/>
</dbReference>
<comment type="caution">
    <text evidence="8">The sequence shown here is derived from an EMBL/GenBank/DDBJ whole genome shotgun (WGS) entry which is preliminary data.</text>
</comment>
<evidence type="ECO:0000256" key="6">
    <source>
        <dbReference type="SAM" id="MobiDB-lite"/>
    </source>
</evidence>
<dbReference type="PANTHER" id="PTHR15503">
    <property type="entry name" value="LDOC1 RELATED"/>
    <property type="match status" value="1"/>
</dbReference>
<comment type="subcellular location">
    <subcellularLocation>
        <location evidence="1">Secreted</location>
    </subcellularLocation>
</comment>
<reference evidence="8 9" key="1">
    <citation type="journal article" date="2020" name="Mol. Plant">
        <title>The Chromosome-Based Rubber Tree Genome Provides New Insights into Spurge Genome Evolution and Rubber Biosynthesis.</title>
        <authorList>
            <person name="Liu J."/>
            <person name="Shi C."/>
            <person name="Shi C.C."/>
            <person name="Li W."/>
            <person name="Zhang Q.J."/>
            <person name="Zhang Y."/>
            <person name="Li K."/>
            <person name="Lu H.F."/>
            <person name="Shi C."/>
            <person name="Zhu S.T."/>
            <person name="Xiao Z.Y."/>
            <person name="Nan H."/>
            <person name="Yue Y."/>
            <person name="Zhu X.G."/>
            <person name="Wu Y."/>
            <person name="Hong X.N."/>
            <person name="Fan G.Y."/>
            <person name="Tong Y."/>
            <person name="Zhang D."/>
            <person name="Mao C.L."/>
            <person name="Liu Y.L."/>
            <person name="Hao S.J."/>
            <person name="Liu W.Q."/>
            <person name="Lv M.Q."/>
            <person name="Zhang H.B."/>
            <person name="Liu Y."/>
            <person name="Hu-Tang G.R."/>
            <person name="Wang J.P."/>
            <person name="Wang J.H."/>
            <person name="Sun Y.H."/>
            <person name="Ni S.B."/>
            <person name="Chen W.B."/>
            <person name="Zhang X.C."/>
            <person name="Jiao Y.N."/>
            <person name="Eichler E.E."/>
            <person name="Li G.H."/>
            <person name="Liu X."/>
            <person name="Gao L.Z."/>
        </authorList>
    </citation>
    <scope>NUCLEOTIDE SEQUENCE [LARGE SCALE GENOMIC DNA]</scope>
    <source>
        <strain evidence="9">cv. GT1</strain>
        <tissue evidence="8">Leaf</tissue>
    </source>
</reference>
<evidence type="ECO:0000259" key="7">
    <source>
        <dbReference type="Pfam" id="PF03732"/>
    </source>
</evidence>
<keyword evidence="3" id="KW-0713">Self-incompatibility</keyword>
<dbReference type="InterPro" id="IPR010264">
    <property type="entry name" value="Self-incomp_S1"/>
</dbReference>
<keyword evidence="9" id="KW-1185">Reference proteome</keyword>
<gene>
    <name evidence="8" type="ORF">GH714_005632</name>
</gene>
<dbReference type="GO" id="GO:0060320">
    <property type="term" value="P:rejection of self pollen"/>
    <property type="evidence" value="ECO:0007669"/>
    <property type="project" value="UniProtKB-KW"/>
</dbReference>
<feature type="compositionally biased region" description="Polar residues" evidence="6">
    <location>
        <begin position="505"/>
        <end position="516"/>
    </location>
</feature>
<evidence type="ECO:0000313" key="9">
    <source>
        <dbReference type="Proteomes" id="UP000467840"/>
    </source>
</evidence>
<feature type="region of interest" description="Disordered" evidence="6">
    <location>
        <begin position="505"/>
        <end position="525"/>
    </location>
</feature>
<sequence length="525" mass="58809">MADMEKGTCSIKTWDEFKREPKKQFYPENAADEARAKLRRLTQKGTIREYVKEFSEVLLEISDYPNQEALFSFKDGLQTWVKLEIERRGAQDFAAAIAIAESLIEFKKVDKAKNKDSKGKNGGDKGGGKESNKEGPKEGNDKKFGFGKKDTRDGKFKKFEKSHKPTERPPLKCFWCDGPHRARECPKNAALTALVGDKEESHPRREGSSMGSLQLAVVAKGASDNFLKLEEARRLSIAFHKQVGWLKAINSKPTPTHGVTNKVAVKLGEWTGLIDFSIVSMNDYACVLGMNFMDRVRAIPIPFVNSLCIVEDVGAFTIPLKRRKVGSSTLSALQLAKGVKRVEPTYLVALQAEEGDCAVEVPHEVQNVLQEFGDDMPKELPKQLPPKREVDHSIELLPGAKRPIGNCGTPHHNVGNFTLIHPWDHFYWSFSVNYGNNVGYHCDLARGFAHSQRRSIVAFDLSRDTDDLRCGRTGQCFWKVTEVAIYFGNNNSTWTGAYNWSSVASTNKDNKTTTQPRPWPKASLP</sequence>
<dbReference type="Proteomes" id="UP000467840">
    <property type="component" value="Chromosome 3"/>
</dbReference>
<dbReference type="InterPro" id="IPR005162">
    <property type="entry name" value="Retrotrans_gag_dom"/>
</dbReference>
<dbReference type="InterPro" id="IPR032567">
    <property type="entry name" value="RTL1-rel"/>
</dbReference>
<protein>
    <recommendedName>
        <fullName evidence="7">Retrotransposon gag domain-containing protein</fullName>
    </recommendedName>
</protein>
<evidence type="ECO:0000256" key="3">
    <source>
        <dbReference type="ARBA" id="ARBA00022471"/>
    </source>
</evidence>
<dbReference type="PANTHER" id="PTHR15503:SF45">
    <property type="entry name" value="RNA-DIRECTED DNA POLYMERASE HOMOLOG"/>
    <property type="match status" value="1"/>
</dbReference>
<dbReference type="InterPro" id="IPR021109">
    <property type="entry name" value="Peptidase_aspartic_dom_sf"/>
</dbReference>